<reference evidence="2 3" key="1">
    <citation type="submission" date="2020-02" db="EMBL/GenBank/DDBJ databases">
        <authorList>
            <person name="Ma Q."/>
            <person name="Huang Y."/>
            <person name="Song X."/>
            <person name="Pei D."/>
        </authorList>
    </citation>
    <scope>NUCLEOTIDE SEQUENCE [LARGE SCALE GENOMIC DNA]</scope>
    <source>
        <strain evidence="2">Sxm20200214</strain>
        <tissue evidence="2">Leaf</tissue>
    </source>
</reference>
<sequence length="181" mass="21146">MNRDHTKVQPFHASPLKLEDESKARLKQQPVTERSARYNEESTNTQSGAVRRGALLLKRRLEETKTEEHHRISGAEHRQLHASRRCLRRRNLHRHRPRRDHRCVRKSGTSRHFLKGLRPGPKRETPRRQTYGDNRLSTPAKGQIRDRPCCLILTREGAIDWSRSEPVSGRAPQARHINCRA</sequence>
<proteinExistence type="predicted"/>
<accession>A0A8X7SJ84</accession>
<comment type="caution">
    <text evidence="2">The sequence shown here is derived from an EMBL/GenBank/DDBJ whole genome shotgun (WGS) entry which is preliminary data.</text>
</comment>
<protein>
    <submittedName>
        <fullName evidence="2">Uncharacterized protein</fullName>
    </submittedName>
</protein>
<dbReference type="EMBL" id="JAAMPC010000006">
    <property type="protein sequence ID" value="KAG2306415.1"/>
    <property type="molecule type" value="Genomic_DNA"/>
</dbReference>
<feature type="compositionally biased region" description="Basic residues" evidence="1">
    <location>
        <begin position="80"/>
        <end position="115"/>
    </location>
</feature>
<feature type="region of interest" description="Disordered" evidence="1">
    <location>
        <begin position="1"/>
        <end position="141"/>
    </location>
</feature>
<evidence type="ECO:0000313" key="2">
    <source>
        <dbReference type="EMBL" id="KAG2306415.1"/>
    </source>
</evidence>
<evidence type="ECO:0000313" key="3">
    <source>
        <dbReference type="Proteomes" id="UP000886595"/>
    </source>
</evidence>
<name>A0A8X7SJ84_BRACI</name>
<organism evidence="2 3">
    <name type="scientific">Brassica carinata</name>
    <name type="common">Ethiopian mustard</name>
    <name type="synonym">Abyssinian cabbage</name>
    <dbReference type="NCBI Taxonomy" id="52824"/>
    <lineage>
        <taxon>Eukaryota</taxon>
        <taxon>Viridiplantae</taxon>
        <taxon>Streptophyta</taxon>
        <taxon>Embryophyta</taxon>
        <taxon>Tracheophyta</taxon>
        <taxon>Spermatophyta</taxon>
        <taxon>Magnoliopsida</taxon>
        <taxon>eudicotyledons</taxon>
        <taxon>Gunneridae</taxon>
        <taxon>Pentapetalae</taxon>
        <taxon>rosids</taxon>
        <taxon>malvids</taxon>
        <taxon>Brassicales</taxon>
        <taxon>Brassicaceae</taxon>
        <taxon>Brassiceae</taxon>
        <taxon>Brassica</taxon>
    </lineage>
</organism>
<keyword evidence="3" id="KW-1185">Reference proteome</keyword>
<feature type="compositionally biased region" description="Basic and acidic residues" evidence="1">
    <location>
        <begin position="59"/>
        <end position="79"/>
    </location>
</feature>
<dbReference type="AlphaFoldDB" id="A0A8X7SJ84"/>
<gene>
    <name evidence="2" type="ORF">Bca52824_026163</name>
</gene>
<dbReference type="Proteomes" id="UP000886595">
    <property type="component" value="Unassembled WGS sequence"/>
</dbReference>
<evidence type="ECO:0000256" key="1">
    <source>
        <dbReference type="SAM" id="MobiDB-lite"/>
    </source>
</evidence>